<reference evidence="2 3" key="1">
    <citation type="submission" date="2009-01" db="EMBL/GenBank/DDBJ databases">
        <title>Complete sequence of chromosome of Methylobacterium nodulans ORS 2060.</title>
        <authorList>
            <consortium name="US DOE Joint Genome Institute"/>
            <person name="Lucas S."/>
            <person name="Copeland A."/>
            <person name="Lapidus A."/>
            <person name="Glavina del Rio T."/>
            <person name="Dalin E."/>
            <person name="Tice H."/>
            <person name="Bruce D."/>
            <person name="Goodwin L."/>
            <person name="Pitluck S."/>
            <person name="Sims D."/>
            <person name="Brettin T."/>
            <person name="Detter J.C."/>
            <person name="Han C."/>
            <person name="Larimer F."/>
            <person name="Land M."/>
            <person name="Hauser L."/>
            <person name="Kyrpides N."/>
            <person name="Ivanova N."/>
            <person name="Marx C.J."/>
            <person name="Richardson P."/>
        </authorList>
    </citation>
    <scope>NUCLEOTIDE SEQUENCE [LARGE SCALE GENOMIC DNA]</scope>
    <source>
        <strain evidence="3">LMG 21967 / CNCM I-2342 / ORS 2060</strain>
    </source>
</reference>
<evidence type="ECO:0000313" key="2">
    <source>
        <dbReference type="EMBL" id="ACL56147.1"/>
    </source>
</evidence>
<feature type="transmembrane region" description="Helical" evidence="1">
    <location>
        <begin position="68"/>
        <end position="92"/>
    </location>
</feature>
<proteinExistence type="predicted"/>
<accession>B8IJD2</accession>
<keyword evidence="1" id="KW-0472">Membrane</keyword>
<dbReference type="Proteomes" id="UP000008207">
    <property type="component" value="Chromosome"/>
</dbReference>
<dbReference type="RefSeq" id="WP_015927845.1">
    <property type="nucleotide sequence ID" value="NC_011894.1"/>
</dbReference>
<dbReference type="AlphaFoldDB" id="B8IJD2"/>
<name>B8IJD2_METNO</name>
<gene>
    <name evidence="2" type="ordered locus">Mnod_1141</name>
</gene>
<dbReference type="KEGG" id="mno:Mnod_1141"/>
<keyword evidence="3" id="KW-1185">Reference proteome</keyword>
<protein>
    <recommendedName>
        <fullName evidence="4">PetM family of cytochrome b6f complex subunit 7</fullName>
    </recommendedName>
</protein>
<dbReference type="PROSITE" id="PS51257">
    <property type="entry name" value="PROKAR_LIPOPROTEIN"/>
    <property type="match status" value="1"/>
</dbReference>
<dbReference type="EMBL" id="CP001349">
    <property type="protein sequence ID" value="ACL56147.1"/>
    <property type="molecule type" value="Genomic_DNA"/>
</dbReference>
<keyword evidence="1" id="KW-0812">Transmembrane</keyword>
<keyword evidence="1" id="KW-1133">Transmembrane helix</keyword>
<dbReference type="HOGENOM" id="CLU_168239_1_0_5"/>
<sequence length="106" mass="10982">MIRFLARVLGLLFLAAGFVGCVYDGARSIANNTLLVTSVSDVALALLRDRAASLQAAAEGSQPALWKLLGLPLTLSPAAPIALGIGLLLLWLGQPPRPGIGTLVRP</sequence>
<dbReference type="eggNOG" id="ENOG5032V7A">
    <property type="taxonomic scope" value="Bacteria"/>
</dbReference>
<evidence type="ECO:0000256" key="1">
    <source>
        <dbReference type="SAM" id="Phobius"/>
    </source>
</evidence>
<evidence type="ECO:0008006" key="4">
    <source>
        <dbReference type="Google" id="ProtNLM"/>
    </source>
</evidence>
<dbReference type="STRING" id="460265.Mnod_1141"/>
<evidence type="ECO:0000313" key="3">
    <source>
        <dbReference type="Proteomes" id="UP000008207"/>
    </source>
</evidence>
<organism evidence="2 3">
    <name type="scientific">Methylobacterium nodulans (strain LMG 21967 / CNCM I-2342 / ORS 2060)</name>
    <dbReference type="NCBI Taxonomy" id="460265"/>
    <lineage>
        <taxon>Bacteria</taxon>
        <taxon>Pseudomonadati</taxon>
        <taxon>Pseudomonadota</taxon>
        <taxon>Alphaproteobacteria</taxon>
        <taxon>Hyphomicrobiales</taxon>
        <taxon>Methylobacteriaceae</taxon>
        <taxon>Methylobacterium</taxon>
    </lineage>
</organism>